<organism evidence="3 4">
    <name type="scientific">Pelagicoccus mobilis</name>
    <dbReference type="NCBI Taxonomy" id="415221"/>
    <lineage>
        <taxon>Bacteria</taxon>
        <taxon>Pseudomonadati</taxon>
        <taxon>Verrucomicrobiota</taxon>
        <taxon>Opitutia</taxon>
        <taxon>Puniceicoccales</taxon>
        <taxon>Pelagicoccaceae</taxon>
        <taxon>Pelagicoccus</taxon>
    </lineage>
</organism>
<dbReference type="GO" id="GO:0016407">
    <property type="term" value="F:acetyltransferase activity"/>
    <property type="evidence" value="ECO:0007669"/>
    <property type="project" value="InterPro"/>
</dbReference>
<accession>A0A934RXY9</accession>
<evidence type="ECO:0000256" key="2">
    <source>
        <dbReference type="RuleBase" id="RU003452"/>
    </source>
</evidence>
<dbReference type="RefSeq" id="WP_200354616.1">
    <property type="nucleotide sequence ID" value="NZ_JAENIL010000008.1"/>
</dbReference>
<comment type="caution">
    <text evidence="3">The sequence shown here is derived from an EMBL/GenBank/DDBJ whole genome shotgun (WGS) entry which is preliminary data.</text>
</comment>
<reference evidence="3" key="1">
    <citation type="submission" date="2021-01" db="EMBL/GenBank/DDBJ databases">
        <title>Modified the classification status of verrucomicrobia.</title>
        <authorList>
            <person name="Feng X."/>
        </authorList>
    </citation>
    <scope>NUCLEOTIDE SEQUENCE</scope>
    <source>
        <strain evidence="3">KCTC 13126</strain>
    </source>
</reference>
<evidence type="ECO:0000256" key="1">
    <source>
        <dbReference type="ARBA" id="ARBA00006547"/>
    </source>
</evidence>
<dbReference type="EMBL" id="JAENIL010000008">
    <property type="protein sequence ID" value="MBK1876402.1"/>
    <property type="molecule type" value="Genomic_DNA"/>
</dbReference>
<comment type="similarity">
    <text evidence="1 2">Belongs to the arylamine N-acetyltransferase family.</text>
</comment>
<evidence type="ECO:0000313" key="4">
    <source>
        <dbReference type="Proteomes" id="UP000617628"/>
    </source>
</evidence>
<dbReference type="InterPro" id="IPR038765">
    <property type="entry name" value="Papain-like_cys_pep_sf"/>
</dbReference>
<dbReference type="SUPFAM" id="SSF54001">
    <property type="entry name" value="Cysteine proteinases"/>
    <property type="match status" value="1"/>
</dbReference>
<proteinExistence type="inferred from homology"/>
<dbReference type="PANTHER" id="PTHR11786">
    <property type="entry name" value="N-HYDROXYARYLAMINE O-ACETYLTRANSFERASE"/>
    <property type="match status" value="1"/>
</dbReference>
<dbReference type="PANTHER" id="PTHR11786:SF0">
    <property type="entry name" value="ARYLAMINE N-ACETYLTRANSFERASE 4-RELATED"/>
    <property type="match status" value="1"/>
</dbReference>
<dbReference type="InterPro" id="IPR001447">
    <property type="entry name" value="Arylamine_N-AcTrfase"/>
</dbReference>
<gene>
    <name evidence="3" type="ORF">JIN87_05945</name>
</gene>
<keyword evidence="4" id="KW-1185">Reference proteome</keyword>
<dbReference type="AlphaFoldDB" id="A0A934RXY9"/>
<protein>
    <submittedName>
        <fullName evidence="3">Arylamine N-acetyltransferase</fullName>
    </submittedName>
</protein>
<sequence length="270" mass="30771">MSETIDLDAYFQRIQFTGTPSTDLETLTELHQLHLAAIPFENLDVLFEREIKLDLNSIQQKLVHNRRGGYCYEQNGLFAAVLRTIGFKVTPRISRVRWQTPEETQTGQTHKVLEVQIGGESYLADVGFGGIGLIEPILLHNDQTQHDAYEPRRIVRQAGVFKHQIYLKECWQEVYHINEAPASSIDYEIANWFTSTHPTSAFKKRLIVCKVENGTRTVLLNRELTIRSQNGLLKTQLVQSPEHLAETLSSHFGLDLSGESPIKCEGIVWD</sequence>
<dbReference type="Proteomes" id="UP000617628">
    <property type="component" value="Unassembled WGS sequence"/>
</dbReference>
<name>A0A934RXY9_9BACT</name>
<dbReference type="PRINTS" id="PR01543">
    <property type="entry name" value="ANATRNSFRASE"/>
</dbReference>
<dbReference type="Pfam" id="PF00797">
    <property type="entry name" value="Acetyltransf_2"/>
    <property type="match status" value="1"/>
</dbReference>
<dbReference type="Gene3D" id="3.30.2140.10">
    <property type="entry name" value="Arylamine N-acetyltransferase"/>
    <property type="match status" value="1"/>
</dbReference>
<evidence type="ECO:0000313" key="3">
    <source>
        <dbReference type="EMBL" id="MBK1876402.1"/>
    </source>
</evidence>
<dbReference type="Gene3D" id="2.40.128.150">
    <property type="entry name" value="Cysteine proteinases"/>
    <property type="match status" value="1"/>
</dbReference>